<evidence type="ECO:0000313" key="2">
    <source>
        <dbReference type="Proteomes" id="UP000230066"/>
    </source>
</evidence>
<protein>
    <submittedName>
        <fullName evidence="1">Uncharacterized protein</fullName>
    </submittedName>
</protein>
<reference evidence="1" key="1">
    <citation type="submission" date="2019-03" db="EMBL/GenBank/DDBJ databases">
        <title>Improved annotation for the trematode Fasciola hepatica.</title>
        <authorList>
            <person name="Choi Y.-J."/>
            <person name="Martin J."/>
            <person name="Mitreva M."/>
        </authorList>
    </citation>
    <scope>NUCLEOTIDE SEQUENCE [LARGE SCALE GENOMIC DNA]</scope>
</reference>
<dbReference type="EMBL" id="JXXN02011722">
    <property type="protein sequence ID" value="THD18442.1"/>
    <property type="molecule type" value="Genomic_DNA"/>
</dbReference>
<proteinExistence type="predicted"/>
<keyword evidence="2" id="KW-1185">Reference proteome</keyword>
<comment type="caution">
    <text evidence="1">The sequence shown here is derived from an EMBL/GenBank/DDBJ whole genome shotgun (WGS) entry which is preliminary data.</text>
</comment>
<accession>A0A4E0RNP0</accession>
<sequence>MPAPLKQSPLSCPGHSRPVVDIHFSDETDCGSLFVAVSKVTIFGVIDETGILDLICLFKLMLWATGGRSVSQESTTHSLMRLLR</sequence>
<organism evidence="1 2">
    <name type="scientific">Fasciola hepatica</name>
    <name type="common">Liver fluke</name>
    <dbReference type="NCBI Taxonomy" id="6192"/>
    <lineage>
        <taxon>Eukaryota</taxon>
        <taxon>Metazoa</taxon>
        <taxon>Spiralia</taxon>
        <taxon>Lophotrochozoa</taxon>
        <taxon>Platyhelminthes</taxon>
        <taxon>Trematoda</taxon>
        <taxon>Digenea</taxon>
        <taxon>Plagiorchiida</taxon>
        <taxon>Echinostomata</taxon>
        <taxon>Echinostomatoidea</taxon>
        <taxon>Fasciolidae</taxon>
        <taxon>Fasciola</taxon>
    </lineage>
</organism>
<name>A0A4E0RNP0_FASHE</name>
<dbReference type="AlphaFoldDB" id="A0A4E0RNP0"/>
<dbReference type="Proteomes" id="UP000230066">
    <property type="component" value="Unassembled WGS sequence"/>
</dbReference>
<gene>
    <name evidence="1" type="ORF">D915_011078</name>
</gene>
<evidence type="ECO:0000313" key="1">
    <source>
        <dbReference type="EMBL" id="THD18442.1"/>
    </source>
</evidence>